<feature type="transmembrane region" description="Helical" evidence="6">
    <location>
        <begin position="180"/>
        <end position="198"/>
    </location>
</feature>
<sequence>MSQADTPVAGDTSKVLLGASLVWVAVIAYASSNSIVSLLADIGREHPVMGRNAITLCNLLFLGSLISLVPMVFMFHKDWTRENISKLSRKDWGILTVSAVLSSAITPILFFIALDYTTVTNVVLIGRIEPPLFLLATLVFLKERLDPWAFAAGLIALCGAITMIALKGGGAAFTLGKGEIATVFATLSFIASTLVSRVGLKGIPLGIFSIYRTVLGLIIYYFLAIYLYGAMHFQDLFSSIVLKWVWVYAIIVIIIGQFSWNLGLKYARSGDVSLATSFSPLAALTIAMLLLGEDPGPGLIPGGLIILCAIGVGQYGRIRQNRAAAASAASEPEVIETDDALEHEGRINFKGT</sequence>
<keyword evidence="3 6" id="KW-0812">Transmembrane</keyword>
<feature type="domain" description="EamA" evidence="7">
    <location>
        <begin position="52"/>
        <end position="163"/>
    </location>
</feature>
<gene>
    <name evidence="8" type="ORF">PEL8287_02201</name>
</gene>
<feature type="transmembrane region" description="Helical" evidence="6">
    <location>
        <begin position="241"/>
        <end position="260"/>
    </location>
</feature>
<evidence type="ECO:0000313" key="8">
    <source>
        <dbReference type="EMBL" id="SLN43740.1"/>
    </source>
</evidence>
<organism evidence="8 9">
    <name type="scientific">Roseovarius litorisediminis</name>
    <dbReference type="NCBI Taxonomy" id="1312363"/>
    <lineage>
        <taxon>Bacteria</taxon>
        <taxon>Pseudomonadati</taxon>
        <taxon>Pseudomonadota</taxon>
        <taxon>Alphaproteobacteria</taxon>
        <taxon>Rhodobacterales</taxon>
        <taxon>Roseobacteraceae</taxon>
        <taxon>Roseovarius</taxon>
    </lineage>
</organism>
<feature type="transmembrane region" description="Helical" evidence="6">
    <location>
        <begin position="298"/>
        <end position="316"/>
    </location>
</feature>
<keyword evidence="4 6" id="KW-1133">Transmembrane helix</keyword>
<keyword evidence="9" id="KW-1185">Reference proteome</keyword>
<dbReference type="RefSeq" id="WP_085892636.1">
    <property type="nucleotide sequence ID" value="NZ_FWFL01000005.1"/>
</dbReference>
<dbReference type="PANTHER" id="PTHR32322:SF18">
    <property type="entry name" value="S-ADENOSYLMETHIONINE_S-ADENOSYLHOMOCYSTEINE TRANSPORTER"/>
    <property type="match status" value="1"/>
</dbReference>
<feature type="transmembrane region" description="Helical" evidence="6">
    <location>
        <begin position="148"/>
        <end position="168"/>
    </location>
</feature>
<feature type="transmembrane region" description="Helical" evidence="6">
    <location>
        <begin position="52"/>
        <end position="73"/>
    </location>
</feature>
<evidence type="ECO:0000259" key="7">
    <source>
        <dbReference type="Pfam" id="PF00892"/>
    </source>
</evidence>
<dbReference type="EMBL" id="FWFL01000005">
    <property type="protein sequence ID" value="SLN43740.1"/>
    <property type="molecule type" value="Genomic_DNA"/>
</dbReference>
<feature type="domain" description="EamA" evidence="7">
    <location>
        <begin position="177"/>
        <end position="310"/>
    </location>
</feature>
<dbReference type="OrthoDB" id="505666at2"/>
<dbReference type="SUPFAM" id="SSF103481">
    <property type="entry name" value="Multidrug resistance efflux transporter EmrE"/>
    <property type="match status" value="2"/>
</dbReference>
<dbReference type="GO" id="GO:0005886">
    <property type="term" value="C:plasma membrane"/>
    <property type="evidence" value="ECO:0007669"/>
    <property type="project" value="UniProtKB-SubCell"/>
</dbReference>
<keyword evidence="5 6" id="KW-0472">Membrane</keyword>
<dbReference type="Proteomes" id="UP000193827">
    <property type="component" value="Unassembled WGS sequence"/>
</dbReference>
<dbReference type="InterPro" id="IPR037185">
    <property type="entry name" value="EmrE-like"/>
</dbReference>
<evidence type="ECO:0000256" key="6">
    <source>
        <dbReference type="SAM" id="Phobius"/>
    </source>
</evidence>
<feature type="transmembrane region" description="Helical" evidence="6">
    <location>
        <begin position="210"/>
        <end position="229"/>
    </location>
</feature>
<accession>A0A1Y5SLU6</accession>
<feature type="transmembrane region" description="Helical" evidence="6">
    <location>
        <begin position="119"/>
        <end position="141"/>
    </location>
</feature>
<dbReference type="InterPro" id="IPR000620">
    <property type="entry name" value="EamA_dom"/>
</dbReference>
<dbReference type="AlphaFoldDB" id="A0A1Y5SLU6"/>
<evidence type="ECO:0000256" key="5">
    <source>
        <dbReference type="ARBA" id="ARBA00023136"/>
    </source>
</evidence>
<evidence type="ECO:0000256" key="2">
    <source>
        <dbReference type="ARBA" id="ARBA00022475"/>
    </source>
</evidence>
<comment type="subcellular location">
    <subcellularLocation>
        <location evidence="1">Cell membrane</location>
        <topology evidence="1">Multi-pass membrane protein</topology>
    </subcellularLocation>
</comment>
<protein>
    <submittedName>
        <fullName evidence="8">EamA-like transporter family protein</fullName>
    </submittedName>
</protein>
<feature type="transmembrane region" description="Helical" evidence="6">
    <location>
        <begin position="272"/>
        <end position="292"/>
    </location>
</feature>
<keyword evidence="2" id="KW-1003">Cell membrane</keyword>
<reference evidence="8 9" key="1">
    <citation type="submission" date="2017-03" db="EMBL/GenBank/DDBJ databases">
        <authorList>
            <person name="Afonso C.L."/>
            <person name="Miller P.J."/>
            <person name="Scott M.A."/>
            <person name="Spackman E."/>
            <person name="Goraichik I."/>
            <person name="Dimitrov K.M."/>
            <person name="Suarez D.L."/>
            <person name="Swayne D.E."/>
        </authorList>
    </citation>
    <scope>NUCLEOTIDE SEQUENCE [LARGE SCALE GENOMIC DNA]</scope>
    <source>
        <strain evidence="8 9">CECT 8287</strain>
    </source>
</reference>
<dbReference type="Pfam" id="PF00892">
    <property type="entry name" value="EamA"/>
    <property type="match status" value="2"/>
</dbReference>
<feature type="transmembrane region" description="Helical" evidence="6">
    <location>
        <begin position="21"/>
        <end position="40"/>
    </location>
</feature>
<feature type="transmembrane region" description="Helical" evidence="6">
    <location>
        <begin position="94"/>
        <end position="113"/>
    </location>
</feature>
<evidence type="ECO:0000313" key="9">
    <source>
        <dbReference type="Proteomes" id="UP000193827"/>
    </source>
</evidence>
<evidence type="ECO:0000256" key="4">
    <source>
        <dbReference type="ARBA" id="ARBA00022989"/>
    </source>
</evidence>
<evidence type="ECO:0000256" key="3">
    <source>
        <dbReference type="ARBA" id="ARBA00022692"/>
    </source>
</evidence>
<dbReference type="InterPro" id="IPR050638">
    <property type="entry name" value="AA-Vitamin_Transporters"/>
</dbReference>
<evidence type="ECO:0000256" key="1">
    <source>
        <dbReference type="ARBA" id="ARBA00004651"/>
    </source>
</evidence>
<proteinExistence type="predicted"/>
<dbReference type="PANTHER" id="PTHR32322">
    <property type="entry name" value="INNER MEMBRANE TRANSPORTER"/>
    <property type="match status" value="1"/>
</dbReference>
<name>A0A1Y5SLU6_9RHOB</name>